<sequence length="357" mass="39911">MLGIVSNLASLYKTVQFYSRSYKVSTREKVSSYTAVNHIVVGSSLWVPAIPLIIDDKKFLRFDKSRLAVAKIICAIVSLFIQLILILKWFHIQKSNSSAGVDGYVPNYFIGIGVLAIITITAAPVTLCATSFLKPCMPPSFFTMTTLPCKDWDDIRGNFLAKTLQAVFAAYTGLVIFSTLTFGLFVLLYYPVAAQLLLLDGLKRYLDQEKSFRMILLVQYRKLQLLSRLLNNAWRDPAMPFVVGGILVLNSTSLYVVLSSSEKIPLPVLAIYSVGAVDTFVMIQHLFKIVSYPYTRSVDFINAARRGLKKASRWEVKYIVSCFPLKVHMGNGTFFDRSTSLVACSTALDLLVTFLLL</sequence>
<dbReference type="EMBL" id="LNIX01000035">
    <property type="protein sequence ID" value="OXA40121.1"/>
    <property type="molecule type" value="Genomic_DNA"/>
</dbReference>
<organism evidence="2 3">
    <name type="scientific">Folsomia candida</name>
    <name type="common">Springtail</name>
    <dbReference type="NCBI Taxonomy" id="158441"/>
    <lineage>
        <taxon>Eukaryota</taxon>
        <taxon>Metazoa</taxon>
        <taxon>Ecdysozoa</taxon>
        <taxon>Arthropoda</taxon>
        <taxon>Hexapoda</taxon>
        <taxon>Collembola</taxon>
        <taxon>Entomobryomorpha</taxon>
        <taxon>Isotomoidea</taxon>
        <taxon>Isotomidae</taxon>
        <taxon>Proisotominae</taxon>
        <taxon>Folsomia</taxon>
    </lineage>
</organism>
<evidence type="ECO:0000256" key="1">
    <source>
        <dbReference type="SAM" id="Phobius"/>
    </source>
</evidence>
<keyword evidence="1" id="KW-0472">Membrane</keyword>
<comment type="caution">
    <text evidence="2">The sequence shown here is derived from an EMBL/GenBank/DDBJ whole genome shotgun (WGS) entry which is preliminary data.</text>
</comment>
<feature type="transmembrane region" description="Helical" evidence="1">
    <location>
        <begin position="269"/>
        <end position="287"/>
    </location>
</feature>
<dbReference type="AlphaFoldDB" id="A0A226D641"/>
<evidence type="ECO:0000313" key="2">
    <source>
        <dbReference type="EMBL" id="OXA40121.1"/>
    </source>
</evidence>
<feature type="transmembrane region" description="Helical" evidence="1">
    <location>
        <begin position="66"/>
        <end position="87"/>
    </location>
</feature>
<reference evidence="2 3" key="1">
    <citation type="submission" date="2015-12" db="EMBL/GenBank/DDBJ databases">
        <title>The genome of Folsomia candida.</title>
        <authorList>
            <person name="Faddeeva A."/>
            <person name="Derks M.F."/>
            <person name="Anvar Y."/>
            <person name="Smit S."/>
            <person name="Van Straalen N."/>
            <person name="Roelofs D."/>
        </authorList>
    </citation>
    <scope>NUCLEOTIDE SEQUENCE [LARGE SCALE GENOMIC DNA]</scope>
    <source>
        <strain evidence="2 3">VU population</strain>
        <tissue evidence="2">Whole body</tissue>
    </source>
</reference>
<keyword evidence="1" id="KW-0812">Transmembrane</keyword>
<keyword evidence="3" id="KW-1185">Reference proteome</keyword>
<dbReference type="Proteomes" id="UP000198287">
    <property type="component" value="Unassembled WGS sequence"/>
</dbReference>
<keyword evidence="1" id="KW-1133">Transmembrane helix</keyword>
<feature type="transmembrane region" description="Helical" evidence="1">
    <location>
        <begin position="107"/>
        <end position="133"/>
    </location>
</feature>
<proteinExistence type="predicted"/>
<name>A0A226D641_FOLCA</name>
<protein>
    <submittedName>
        <fullName evidence="2">Uncharacterized protein</fullName>
    </submittedName>
</protein>
<feature type="transmembrane region" description="Helical" evidence="1">
    <location>
        <begin position="166"/>
        <end position="190"/>
    </location>
</feature>
<gene>
    <name evidence="2" type="ORF">Fcan01_25133</name>
</gene>
<evidence type="ECO:0000313" key="3">
    <source>
        <dbReference type="Proteomes" id="UP000198287"/>
    </source>
</evidence>
<feature type="transmembrane region" description="Helical" evidence="1">
    <location>
        <begin position="35"/>
        <end position="54"/>
    </location>
</feature>
<feature type="transmembrane region" description="Helical" evidence="1">
    <location>
        <begin position="238"/>
        <end position="257"/>
    </location>
</feature>
<accession>A0A226D641</accession>